<keyword evidence="10" id="KW-1185">Reference proteome</keyword>
<evidence type="ECO:0000313" key="9">
    <source>
        <dbReference type="EMBL" id="CAH1272924.1"/>
    </source>
</evidence>
<evidence type="ECO:0000256" key="1">
    <source>
        <dbReference type="ARBA" id="ARBA00008987"/>
    </source>
</evidence>
<dbReference type="PRINTS" id="PR00421">
    <property type="entry name" value="THIOREDOXIN"/>
</dbReference>
<dbReference type="SUPFAM" id="SSF52833">
    <property type="entry name" value="Thioredoxin-like"/>
    <property type="match status" value="1"/>
</dbReference>
<reference evidence="9" key="1">
    <citation type="submission" date="2022-01" db="EMBL/GenBank/DDBJ databases">
        <authorList>
            <person name="Braso-Vives M."/>
        </authorList>
    </citation>
    <scope>NUCLEOTIDE SEQUENCE</scope>
</reference>
<dbReference type="Gene3D" id="3.40.30.10">
    <property type="entry name" value="Glutaredoxin"/>
    <property type="match status" value="1"/>
</dbReference>
<evidence type="ECO:0000256" key="4">
    <source>
        <dbReference type="ARBA" id="ARBA00023157"/>
    </source>
</evidence>
<dbReference type="NCBIfam" id="TIGR01068">
    <property type="entry name" value="thioredoxin"/>
    <property type="match status" value="1"/>
</dbReference>
<dbReference type="FunFam" id="3.40.30.10:FF:000001">
    <property type="entry name" value="Thioredoxin"/>
    <property type="match status" value="1"/>
</dbReference>
<feature type="domain" description="Thioredoxin" evidence="8">
    <location>
        <begin position="67"/>
        <end position="190"/>
    </location>
</feature>
<evidence type="ECO:0000256" key="2">
    <source>
        <dbReference type="ARBA" id="ARBA00022448"/>
    </source>
</evidence>
<protein>
    <recommendedName>
        <fullName evidence="6">Thioredoxin, mitochondrial</fullName>
    </recommendedName>
    <alternativeName>
        <fullName evidence="7">Thioredoxin-2</fullName>
    </alternativeName>
</protein>
<dbReference type="PANTHER" id="PTHR43601:SF3">
    <property type="entry name" value="THIOREDOXIN, MITOCHONDRIAL"/>
    <property type="match status" value="1"/>
</dbReference>
<evidence type="ECO:0000256" key="5">
    <source>
        <dbReference type="ARBA" id="ARBA00023284"/>
    </source>
</evidence>
<dbReference type="PROSITE" id="PS51352">
    <property type="entry name" value="THIOREDOXIN_2"/>
    <property type="match status" value="1"/>
</dbReference>
<dbReference type="AlphaFoldDB" id="A0A8K0ABK2"/>
<gene>
    <name evidence="9" type="primary">TXN2</name>
    <name evidence="9" type="ORF">BLAG_LOCUS24430</name>
</gene>
<name>A0A8K0ABK2_BRALA</name>
<evidence type="ECO:0000313" key="10">
    <source>
        <dbReference type="Proteomes" id="UP000838412"/>
    </source>
</evidence>
<dbReference type="Pfam" id="PF00085">
    <property type="entry name" value="Thioredoxin"/>
    <property type="match status" value="1"/>
</dbReference>
<evidence type="ECO:0000256" key="7">
    <source>
        <dbReference type="ARBA" id="ARBA00080538"/>
    </source>
</evidence>
<keyword evidence="2" id="KW-0813">Transport</keyword>
<dbReference type="GO" id="GO:0005739">
    <property type="term" value="C:mitochondrion"/>
    <property type="evidence" value="ECO:0007669"/>
    <property type="project" value="TreeGrafter"/>
</dbReference>
<keyword evidence="5" id="KW-0676">Redox-active center</keyword>
<keyword evidence="3" id="KW-0249">Electron transport</keyword>
<dbReference type="PROSITE" id="PS00194">
    <property type="entry name" value="THIOREDOXIN_1"/>
    <property type="match status" value="1"/>
</dbReference>
<dbReference type="InterPro" id="IPR005746">
    <property type="entry name" value="Thioredoxin"/>
</dbReference>
<dbReference type="OrthoDB" id="19690at2759"/>
<organism evidence="9 10">
    <name type="scientific">Branchiostoma lanceolatum</name>
    <name type="common">Common lancelet</name>
    <name type="synonym">Amphioxus lanceolatum</name>
    <dbReference type="NCBI Taxonomy" id="7740"/>
    <lineage>
        <taxon>Eukaryota</taxon>
        <taxon>Metazoa</taxon>
        <taxon>Chordata</taxon>
        <taxon>Cephalochordata</taxon>
        <taxon>Leptocardii</taxon>
        <taxon>Amphioxiformes</taxon>
        <taxon>Branchiostomatidae</taxon>
        <taxon>Branchiostoma</taxon>
    </lineage>
</organism>
<sequence>MHREGSPRFQGRHHAQLVWGKREGDKIFSHRPTAMALRPITRLLQASASAARLHTTTHRSPITSPRLLSARLAAPFSTSRVLGFSFNVQDEEDFKDRVLKNTKPVVVDFHATWCGPCKVLAPRLDKVISKKNGDVELAKVDIDNLQEIAMQYDVRAVPTVVGVKDGKVVDTFMGVVDEDVLEVFVEKLSM</sequence>
<dbReference type="GO" id="GO:0015035">
    <property type="term" value="F:protein-disulfide reductase activity"/>
    <property type="evidence" value="ECO:0007669"/>
    <property type="project" value="InterPro"/>
</dbReference>
<dbReference type="GO" id="GO:0045454">
    <property type="term" value="P:cell redox homeostasis"/>
    <property type="evidence" value="ECO:0007669"/>
    <property type="project" value="TreeGrafter"/>
</dbReference>
<evidence type="ECO:0000256" key="3">
    <source>
        <dbReference type="ARBA" id="ARBA00022982"/>
    </source>
</evidence>
<dbReference type="EMBL" id="OV696694">
    <property type="protein sequence ID" value="CAH1272924.1"/>
    <property type="molecule type" value="Genomic_DNA"/>
</dbReference>
<dbReference type="PANTHER" id="PTHR43601">
    <property type="entry name" value="THIOREDOXIN, MITOCHONDRIAL"/>
    <property type="match status" value="1"/>
</dbReference>
<evidence type="ECO:0000259" key="8">
    <source>
        <dbReference type="PROSITE" id="PS51352"/>
    </source>
</evidence>
<dbReference type="InterPro" id="IPR036249">
    <property type="entry name" value="Thioredoxin-like_sf"/>
</dbReference>
<dbReference type="InterPro" id="IPR013766">
    <property type="entry name" value="Thioredoxin_domain"/>
</dbReference>
<evidence type="ECO:0000256" key="6">
    <source>
        <dbReference type="ARBA" id="ARBA00072145"/>
    </source>
</evidence>
<dbReference type="CDD" id="cd02947">
    <property type="entry name" value="TRX_family"/>
    <property type="match status" value="1"/>
</dbReference>
<dbReference type="Proteomes" id="UP000838412">
    <property type="component" value="Chromosome 9"/>
</dbReference>
<keyword evidence="4" id="KW-1015">Disulfide bond</keyword>
<accession>A0A8K0ABK2</accession>
<comment type="similarity">
    <text evidence="1">Belongs to the thioredoxin family.</text>
</comment>
<proteinExistence type="inferred from homology"/>
<dbReference type="InterPro" id="IPR017937">
    <property type="entry name" value="Thioredoxin_CS"/>
</dbReference>